<comment type="subcellular location">
    <subcellularLocation>
        <location evidence="8">Cytoplasm</location>
    </subcellularLocation>
</comment>
<dbReference type="GO" id="GO:0004844">
    <property type="term" value="F:uracil DNA N-glycosylase activity"/>
    <property type="evidence" value="ECO:0007669"/>
    <property type="project" value="UniProtKB-EC"/>
</dbReference>
<dbReference type="EMBL" id="JAOXHJ010000001">
    <property type="protein sequence ID" value="MCV3753846.1"/>
    <property type="molecule type" value="Genomic_DNA"/>
</dbReference>
<dbReference type="NCBIfam" id="TIGR00628">
    <property type="entry name" value="ung"/>
    <property type="match status" value="1"/>
</dbReference>
<evidence type="ECO:0000313" key="13">
    <source>
        <dbReference type="Proteomes" id="UP001207252"/>
    </source>
</evidence>
<dbReference type="InterPro" id="IPR018085">
    <property type="entry name" value="Ura-DNA_Glyclase_AS"/>
</dbReference>
<keyword evidence="7 8" id="KW-0234">DNA repair</keyword>
<protein>
    <recommendedName>
        <fullName evidence="4 8">Uracil-DNA glycosylase</fullName>
        <shortName evidence="8">UDG</shortName>
        <ecNumber evidence="4 8">3.2.2.27</ecNumber>
    </recommendedName>
</protein>
<keyword evidence="13" id="KW-1185">Reference proteome</keyword>
<dbReference type="Gene3D" id="3.40.470.10">
    <property type="entry name" value="Uracil-DNA glycosylase-like domain"/>
    <property type="match status" value="1"/>
</dbReference>
<feature type="domain" description="Uracil-DNA glycosylase-like" evidence="11">
    <location>
        <begin position="45"/>
        <end position="204"/>
    </location>
</feature>
<dbReference type="SMART" id="SM00986">
    <property type="entry name" value="UDG"/>
    <property type="match status" value="1"/>
</dbReference>
<evidence type="ECO:0000256" key="9">
    <source>
        <dbReference type="PROSITE-ProRule" id="PRU10072"/>
    </source>
</evidence>
<evidence type="ECO:0000256" key="3">
    <source>
        <dbReference type="ARBA" id="ARBA00008184"/>
    </source>
</evidence>
<gene>
    <name evidence="8" type="primary">ung</name>
    <name evidence="12" type="ORF">OF365_00380</name>
</gene>
<evidence type="ECO:0000313" key="12">
    <source>
        <dbReference type="EMBL" id="MCV3753846.1"/>
    </source>
</evidence>
<dbReference type="PROSITE" id="PS00130">
    <property type="entry name" value="U_DNA_GLYCOSYLASE"/>
    <property type="match status" value="1"/>
</dbReference>
<keyword evidence="6 8" id="KW-0378">Hydrolase</keyword>
<dbReference type="SUPFAM" id="SSF52141">
    <property type="entry name" value="Uracil-DNA glycosylase-like"/>
    <property type="match status" value="1"/>
</dbReference>
<comment type="catalytic activity">
    <reaction evidence="1 8 10">
        <text>Hydrolyzes single-stranded DNA or mismatched double-stranded DNA and polynucleotides, releasing free uracil.</text>
        <dbReference type="EC" id="3.2.2.27"/>
    </reaction>
</comment>
<reference evidence="12 13" key="1">
    <citation type="journal article" date="2020" name="Int. J. Syst. Evol. Microbiol.">
        <title>Ureaplasma miroungigenitalium sp. nov. isolated from northern elephant seals (Mirounga angustirostris) and Ureaplasma zalophigenitalium sp. nov. isolated from California sea lions (Zalophus californianus).</title>
        <authorList>
            <person name="Volokhov D.V."/>
            <person name="Gulland F.M."/>
            <person name="Gao Y."/>
            <person name="Chizhikov V.E."/>
        </authorList>
    </citation>
    <scope>NUCLEOTIDE SEQUENCE [LARGE SCALE GENOMIC DNA]</scope>
    <source>
        <strain evidence="12 13">CSL7644-GEN</strain>
    </source>
</reference>
<keyword evidence="12" id="KW-0326">Glycosidase</keyword>
<evidence type="ECO:0000256" key="8">
    <source>
        <dbReference type="HAMAP-Rule" id="MF_00148"/>
    </source>
</evidence>
<dbReference type="RefSeq" id="WP_263817648.1">
    <property type="nucleotide sequence ID" value="NZ_JAOXHJ010000001.1"/>
</dbReference>
<evidence type="ECO:0000256" key="6">
    <source>
        <dbReference type="ARBA" id="ARBA00022801"/>
    </source>
</evidence>
<proteinExistence type="inferred from homology"/>
<dbReference type="SMART" id="SM00987">
    <property type="entry name" value="UreE_C"/>
    <property type="match status" value="1"/>
</dbReference>
<dbReference type="Pfam" id="PF03167">
    <property type="entry name" value="UDG"/>
    <property type="match status" value="1"/>
</dbReference>
<sequence length="214" mass="24728">MKSWKSFIKEELNKPYMLLILDKVKKARLAMNVFPSEKDMFAAFKDFKINETKVVILGQDPYPTKGFAHGLAFSAQTSVQQCPKSLQNIFKTLQNDLQIPRVNTDLTDWANQGVLLLNTILTVNENEPLSHASFGYEQLMQHVFMQLQQTKHVVYLLWGKNAQSYLPYINGKENLIITSSHPSPLSAYRSFLKTKHFSQTNDYLIKHKKGFIKW</sequence>
<evidence type="ECO:0000256" key="7">
    <source>
        <dbReference type="ARBA" id="ARBA00023204"/>
    </source>
</evidence>
<dbReference type="NCBIfam" id="NF003592">
    <property type="entry name" value="PRK05254.1-5"/>
    <property type="match status" value="1"/>
</dbReference>
<feature type="active site" description="Proton acceptor" evidence="8 9">
    <location>
        <position position="60"/>
    </location>
</feature>
<dbReference type="Proteomes" id="UP001207252">
    <property type="component" value="Unassembled WGS sequence"/>
</dbReference>
<comment type="similarity">
    <text evidence="3 8 10">Belongs to the uracil-DNA glycosylase (UDG) superfamily. UNG family.</text>
</comment>
<dbReference type="CDD" id="cd10027">
    <property type="entry name" value="UDG-F1-like"/>
    <property type="match status" value="1"/>
</dbReference>
<dbReference type="NCBIfam" id="NF003588">
    <property type="entry name" value="PRK05254.1-1"/>
    <property type="match status" value="1"/>
</dbReference>
<dbReference type="PANTHER" id="PTHR11264:SF0">
    <property type="entry name" value="URACIL-DNA GLYCOSYLASE"/>
    <property type="match status" value="1"/>
</dbReference>
<comment type="function">
    <text evidence="2 8 10">Excises uracil residues from the DNA which can arise as a result of misincorporation of dUMP residues by DNA polymerase or due to deamination of cytosine.</text>
</comment>
<dbReference type="InterPro" id="IPR036895">
    <property type="entry name" value="Uracil-DNA_glycosylase-like_sf"/>
</dbReference>
<evidence type="ECO:0000256" key="4">
    <source>
        <dbReference type="ARBA" id="ARBA00012030"/>
    </source>
</evidence>
<evidence type="ECO:0000256" key="10">
    <source>
        <dbReference type="RuleBase" id="RU003780"/>
    </source>
</evidence>
<organism evidence="12 13">
    <name type="scientific">Ureaplasma zalophigenitalium</name>
    <dbReference type="NCBI Taxonomy" id="907723"/>
    <lineage>
        <taxon>Bacteria</taxon>
        <taxon>Bacillati</taxon>
        <taxon>Mycoplasmatota</taxon>
        <taxon>Mycoplasmoidales</taxon>
        <taxon>Mycoplasmoidaceae</taxon>
        <taxon>Ureaplasma</taxon>
    </lineage>
</organism>
<evidence type="ECO:0000259" key="11">
    <source>
        <dbReference type="SMART" id="SM00986"/>
    </source>
</evidence>
<keyword evidence="8" id="KW-0963">Cytoplasm</keyword>
<evidence type="ECO:0000256" key="1">
    <source>
        <dbReference type="ARBA" id="ARBA00001400"/>
    </source>
</evidence>
<dbReference type="HAMAP" id="MF_00148">
    <property type="entry name" value="UDG"/>
    <property type="match status" value="1"/>
</dbReference>
<dbReference type="EC" id="3.2.2.27" evidence="4 8"/>
<evidence type="ECO:0000256" key="5">
    <source>
        <dbReference type="ARBA" id="ARBA00022763"/>
    </source>
</evidence>
<accession>A0ABT3BNM7</accession>
<name>A0ABT3BNM7_9BACT</name>
<dbReference type="PANTHER" id="PTHR11264">
    <property type="entry name" value="URACIL-DNA GLYCOSYLASE"/>
    <property type="match status" value="1"/>
</dbReference>
<dbReference type="InterPro" id="IPR002043">
    <property type="entry name" value="UDG_fam1"/>
</dbReference>
<comment type="caution">
    <text evidence="12">The sequence shown here is derived from an EMBL/GenBank/DDBJ whole genome shotgun (WGS) entry which is preliminary data.</text>
</comment>
<keyword evidence="5 8" id="KW-0227">DNA damage</keyword>
<dbReference type="InterPro" id="IPR005122">
    <property type="entry name" value="Uracil-DNA_glycosylase-like"/>
</dbReference>
<evidence type="ECO:0000256" key="2">
    <source>
        <dbReference type="ARBA" id="ARBA00002631"/>
    </source>
</evidence>
<dbReference type="NCBIfam" id="NF003589">
    <property type="entry name" value="PRK05254.1-2"/>
    <property type="match status" value="1"/>
</dbReference>